<dbReference type="SMART" id="SM00297">
    <property type="entry name" value="BROMO"/>
    <property type="match status" value="1"/>
</dbReference>
<evidence type="ECO:0000256" key="8">
    <source>
        <dbReference type="ARBA" id="ARBA00023117"/>
    </source>
</evidence>
<dbReference type="Pfam" id="PF15612">
    <property type="entry name" value="WHIM1"/>
    <property type="match status" value="1"/>
</dbReference>
<feature type="domain" description="DDT" evidence="19">
    <location>
        <begin position="363"/>
        <end position="428"/>
    </location>
</feature>
<dbReference type="GO" id="GO:0006338">
    <property type="term" value="P:chromatin remodeling"/>
    <property type="evidence" value="ECO:0007669"/>
    <property type="project" value="InterPro"/>
</dbReference>
<feature type="domain" description="WAC" evidence="20">
    <location>
        <begin position="22"/>
        <end position="130"/>
    </location>
</feature>
<dbReference type="Pfam" id="PF10537">
    <property type="entry name" value="WAC_Acf1_DNA_bd"/>
    <property type="match status" value="1"/>
</dbReference>
<dbReference type="InterPro" id="IPR028942">
    <property type="entry name" value="WHIM1_dom"/>
</dbReference>
<name>A0A9N9QK84_9CUCU</name>
<evidence type="ECO:0000256" key="3">
    <source>
        <dbReference type="ARBA" id="ARBA00022723"/>
    </source>
</evidence>
<dbReference type="Pfam" id="PF00628">
    <property type="entry name" value="PHD"/>
    <property type="match status" value="2"/>
</dbReference>
<evidence type="ECO:0000256" key="11">
    <source>
        <dbReference type="ARBA" id="ARBA00068253"/>
    </source>
</evidence>
<feature type="coiled-coil region" evidence="15">
    <location>
        <begin position="294"/>
        <end position="330"/>
    </location>
</feature>
<keyword evidence="7 15" id="KW-0175">Coiled coil</keyword>
<keyword evidence="22" id="KW-1185">Reference proteome</keyword>
<evidence type="ECO:0000256" key="12">
    <source>
        <dbReference type="PROSITE-ProRule" id="PRU00035"/>
    </source>
</evidence>
<keyword evidence="3" id="KW-0479">Metal-binding</keyword>
<evidence type="ECO:0000256" key="6">
    <source>
        <dbReference type="ARBA" id="ARBA00023015"/>
    </source>
</evidence>
<feature type="domain" description="Bromo" evidence="17">
    <location>
        <begin position="1286"/>
        <end position="1356"/>
    </location>
</feature>
<dbReference type="Pfam" id="PF00439">
    <property type="entry name" value="Bromodomain"/>
    <property type="match status" value="1"/>
</dbReference>
<dbReference type="GO" id="GO:0003677">
    <property type="term" value="F:DNA binding"/>
    <property type="evidence" value="ECO:0007669"/>
    <property type="project" value="TreeGrafter"/>
</dbReference>
<dbReference type="PROSITE" id="PS50827">
    <property type="entry name" value="DDT"/>
    <property type="match status" value="1"/>
</dbReference>
<evidence type="ECO:0000256" key="13">
    <source>
        <dbReference type="PROSITE-ProRule" id="PRU00146"/>
    </source>
</evidence>
<evidence type="ECO:0000256" key="10">
    <source>
        <dbReference type="ARBA" id="ARBA00023242"/>
    </source>
</evidence>
<evidence type="ECO:0000259" key="20">
    <source>
        <dbReference type="PROSITE" id="PS51136"/>
    </source>
</evidence>
<evidence type="ECO:0000256" key="5">
    <source>
        <dbReference type="ARBA" id="ARBA00022833"/>
    </source>
</evidence>
<dbReference type="InterPro" id="IPR047171">
    <property type="entry name" value="BAZ1A"/>
</dbReference>
<feature type="region of interest" description="Disordered" evidence="16">
    <location>
        <begin position="1114"/>
        <end position="1150"/>
    </location>
</feature>
<dbReference type="SMART" id="SM00571">
    <property type="entry name" value="DDT"/>
    <property type="match status" value="1"/>
</dbReference>
<dbReference type="PROSITE" id="PS51136">
    <property type="entry name" value="WAC"/>
    <property type="match status" value="1"/>
</dbReference>
<evidence type="ECO:0000256" key="14">
    <source>
        <dbReference type="PROSITE-ProRule" id="PRU00475"/>
    </source>
</evidence>
<sequence>MPLLRKKAFKKNTATEFLRDNERVFHCDITDEIFRDYQEFVDRIFLCNSQVWTCYMTGKSNLTYLEAQESEDQARKLLEGFAQDLKVPILYIASLTKRTSFGDMADDVFLYTKDRYFVGENIEACLTGNKWKDCHIISVIAPDYKHETLTNGNKTSPEKHLFIPPANLYKYEIEHLNASDSDLTEIMIVDSTHIRRKKSKYSREKSKLFLKQHVDQDDRGVFTIKAQSLEQYNIKDVMWETIFDGPKPNFQTSKRFEKAVNGKPKKQKQESMAKYLQKNGKKDVNKEKKSGLLLEQMKKREEDFKKQKQLNEEQKALQKQKKKEDSLKLAQYFKDWTKPKEDLELEDQMKLPIPTPVNCKVPTQYFGVMLCILEFVHNFHKLLSTKNFFPGGFTLESLERALTEREVAGPLTDLIQMLLGAIFNCQEEESNSYNTGTETVKDIDEEKVSTAPNLQEGTHLATLASKWPVKYQGLPISRLPMYSLTVSEILRMHLLSSGARIKDSGAKWRYAQRGGYSSEDDPGLHLRLHQAHILKSLALHNVVELPISDKIEIISCLMNQIVTYVDVRDVVEENLEKIKQSKIELKVLKGLERKRELELVTQKSKLKKEMAEDQEGLKIALEKLDLANDKKHSENQRKIEKLTKATREGQKLLGRDRAYRKYLKIESVPGLFVSWEDELSGTCLDNVIVQYPNLVNASRPELMAHIKNYYENKNFKKTSPVKSPKNGTRKSLPDTSSCNELLLCTADPTNCPVHNVNFKPKQTWSFFHEKEQLEQLINSLNKRGIRESELRETLTSDEDGLTSLIAKTPVSILNPDIVVKQEEAEENRPLRKKKDKYEEANLGYPSEMSSEEVLESALIENILELEEKINSGGLGALEFKDREKWRSCLHTRNYDEFETLQIEKTNKHLKVKTSDKDHSRSNTPEIPEKKEDKEYHDPGRYLGATLESTDNKSPVVQQETVQRAIKCLATALWHVADGVEYKYMKRPLGHADVRPSNKHKEPHDVLEKWQQSLLAATSFSQVFLHYGTLDSCVMWSRSALLARCQVCRRQRDSENMLLCDSCNLGHHLYCLKPKLTVIPQGDWFCDKCKKQKEKEEQLLSPEPEKKRRRIFVEVEEEADEEEEQDIEDEEVGEEEEISDSEKGNEEEYEDNNIIEEQQCKTCGSGGEMIKCEKCDFSFHKECVAPPLRRLPRGPWSCPSCSGKGKNGYSGSGITYSRRLCAAKASRKIHAFAKVLRVSNNDDTPDSSTDDDNSDNEVIIKRPMRRDESKDLPLHNAALQELLSDIMRYEAAWPFLRPVQQKEVPDYYDIIKEPMDFGTIKYKLNMGKYSTDSQLMRDVVLVFNNCNTYNSSSDEVYKCGYKLLSYLAKKAYELGLEVPEELMLDNPEPKAKRPRVN</sequence>
<dbReference type="EMBL" id="OU892287">
    <property type="protein sequence ID" value="CAG9762058.1"/>
    <property type="molecule type" value="Genomic_DNA"/>
</dbReference>
<keyword evidence="10 14" id="KW-0539">Nucleus</keyword>
<gene>
    <name evidence="21" type="ORF">CEUTPL_LOCUS2743</name>
</gene>
<evidence type="ECO:0000259" key="19">
    <source>
        <dbReference type="PROSITE" id="PS50827"/>
    </source>
</evidence>
<dbReference type="InterPro" id="IPR011011">
    <property type="entry name" value="Znf_FYVE_PHD"/>
</dbReference>
<keyword evidence="2" id="KW-0597">Phosphoprotein</keyword>
<dbReference type="SMART" id="SM00249">
    <property type="entry name" value="PHD"/>
    <property type="match status" value="2"/>
</dbReference>
<accession>A0A9N9QK84</accession>
<evidence type="ECO:0000259" key="17">
    <source>
        <dbReference type="PROSITE" id="PS50014"/>
    </source>
</evidence>
<dbReference type="FunFam" id="3.30.40.10:FF:000300">
    <property type="entry name" value="Bromodomain adjacent to zinc finger domain protein 1A"/>
    <property type="match status" value="1"/>
</dbReference>
<dbReference type="PANTHER" id="PTHR46510">
    <property type="entry name" value="BROMODOMAIN ADJACENT TO ZINC FINGER DOMAIN PROTEIN 1A"/>
    <property type="match status" value="1"/>
</dbReference>
<dbReference type="PANTHER" id="PTHR46510:SF1">
    <property type="entry name" value="BROMODOMAIN ADJACENT TO ZINC FINGER DOMAIN PROTEIN 1A"/>
    <property type="match status" value="1"/>
</dbReference>
<dbReference type="InterPro" id="IPR018501">
    <property type="entry name" value="DDT_dom"/>
</dbReference>
<feature type="compositionally biased region" description="Basic and acidic residues" evidence="16">
    <location>
        <begin position="280"/>
        <end position="291"/>
    </location>
</feature>
<evidence type="ECO:0000256" key="9">
    <source>
        <dbReference type="ARBA" id="ARBA00023163"/>
    </source>
</evidence>
<dbReference type="InterPro" id="IPR001965">
    <property type="entry name" value="Znf_PHD"/>
</dbReference>
<evidence type="ECO:0000313" key="21">
    <source>
        <dbReference type="EMBL" id="CAG9762058.1"/>
    </source>
</evidence>
<dbReference type="InterPro" id="IPR001487">
    <property type="entry name" value="Bromodomain"/>
</dbReference>
<protein>
    <recommendedName>
        <fullName evidence="11">Bromodomain adjacent to zinc finger domain protein 1A</fullName>
    </recommendedName>
</protein>
<dbReference type="SUPFAM" id="SSF47370">
    <property type="entry name" value="Bromodomain"/>
    <property type="match status" value="1"/>
</dbReference>
<feature type="region of interest" description="Disordered" evidence="16">
    <location>
        <begin position="259"/>
        <end position="291"/>
    </location>
</feature>
<evidence type="ECO:0000256" key="2">
    <source>
        <dbReference type="ARBA" id="ARBA00022553"/>
    </source>
</evidence>
<dbReference type="InterPro" id="IPR028941">
    <property type="entry name" value="WHIM2_dom"/>
</dbReference>
<reference evidence="21" key="1">
    <citation type="submission" date="2022-01" db="EMBL/GenBank/DDBJ databases">
        <authorList>
            <person name="King R."/>
        </authorList>
    </citation>
    <scope>NUCLEOTIDE SEQUENCE</scope>
</reference>
<dbReference type="GO" id="GO:0031445">
    <property type="term" value="P:regulation of heterochromatin formation"/>
    <property type="evidence" value="ECO:0007669"/>
    <property type="project" value="TreeGrafter"/>
</dbReference>
<feature type="compositionally biased region" description="Basic and acidic residues" evidence="16">
    <location>
        <begin position="912"/>
        <end position="937"/>
    </location>
</feature>
<dbReference type="Pfam" id="PF02791">
    <property type="entry name" value="DDT"/>
    <property type="match status" value="1"/>
</dbReference>
<evidence type="ECO:0000256" key="16">
    <source>
        <dbReference type="SAM" id="MobiDB-lite"/>
    </source>
</evidence>
<dbReference type="PRINTS" id="PR00503">
    <property type="entry name" value="BROMODOMAIN"/>
</dbReference>
<dbReference type="Gene3D" id="3.30.40.10">
    <property type="entry name" value="Zinc/RING finger domain, C3HC4 (zinc finger)"/>
    <property type="match status" value="2"/>
</dbReference>
<dbReference type="OrthoDB" id="332390at2759"/>
<dbReference type="Gene3D" id="1.20.920.10">
    <property type="entry name" value="Bromodomain-like"/>
    <property type="match status" value="1"/>
</dbReference>
<dbReference type="SUPFAM" id="SSF57903">
    <property type="entry name" value="FYVE/PHD zinc finger"/>
    <property type="match status" value="2"/>
</dbReference>
<keyword evidence="5" id="KW-0862">Zinc</keyword>
<dbReference type="PROSITE" id="PS01359">
    <property type="entry name" value="ZF_PHD_1"/>
    <property type="match status" value="1"/>
</dbReference>
<evidence type="ECO:0000256" key="7">
    <source>
        <dbReference type="ARBA" id="ARBA00023054"/>
    </source>
</evidence>
<dbReference type="GO" id="GO:0008270">
    <property type="term" value="F:zinc ion binding"/>
    <property type="evidence" value="ECO:0007669"/>
    <property type="project" value="UniProtKB-KW"/>
</dbReference>
<evidence type="ECO:0000256" key="4">
    <source>
        <dbReference type="ARBA" id="ARBA00022771"/>
    </source>
</evidence>
<evidence type="ECO:0000256" key="15">
    <source>
        <dbReference type="SAM" id="Coils"/>
    </source>
</evidence>
<evidence type="ECO:0000256" key="1">
    <source>
        <dbReference type="ARBA" id="ARBA00004123"/>
    </source>
</evidence>
<organism evidence="21 22">
    <name type="scientific">Ceutorhynchus assimilis</name>
    <name type="common">cabbage seed weevil</name>
    <dbReference type="NCBI Taxonomy" id="467358"/>
    <lineage>
        <taxon>Eukaryota</taxon>
        <taxon>Metazoa</taxon>
        <taxon>Ecdysozoa</taxon>
        <taxon>Arthropoda</taxon>
        <taxon>Hexapoda</taxon>
        <taxon>Insecta</taxon>
        <taxon>Pterygota</taxon>
        <taxon>Neoptera</taxon>
        <taxon>Endopterygota</taxon>
        <taxon>Coleoptera</taxon>
        <taxon>Polyphaga</taxon>
        <taxon>Cucujiformia</taxon>
        <taxon>Curculionidae</taxon>
        <taxon>Ceutorhynchinae</taxon>
        <taxon>Ceutorhynchus</taxon>
    </lineage>
</organism>
<keyword evidence="8 12" id="KW-0103">Bromodomain</keyword>
<dbReference type="InterPro" id="IPR013136">
    <property type="entry name" value="WSTF_Acf1_Cbp146"/>
</dbReference>
<dbReference type="GO" id="GO:0045740">
    <property type="term" value="P:positive regulation of DNA replication"/>
    <property type="evidence" value="ECO:0007669"/>
    <property type="project" value="TreeGrafter"/>
</dbReference>
<dbReference type="PROSITE" id="PS50014">
    <property type="entry name" value="BROMODOMAIN_2"/>
    <property type="match status" value="1"/>
</dbReference>
<dbReference type="GO" id="GO:0006355">
    <property type="term" value="P:regulation of DNA-templated transcription"/>
    <property type="evidence" value="ECO:0007669"/>
    <property type="project" value="TreeGrafter"/>
</dbReference>
<keyword evidence="6" id="KW-0805">Transcription regulation</keyword>
<keyword evidence="9" id="KW-0804">Transcription</keyword>
<proteinExistence type="predicted"/>
<feature type="compositionally biased region" description="Acidic residues" evidence="16">
    <location>
        <begin position="1114"/>
        <end position="1138"/>
    </location>
</feature>
<dbReference type="Proteomes" id="UP001152799">
    <property type="component" value="Chromosome 11"/>
</dbReference>
<feature type="domain" description="PHD-type" evidence="18">
    <location>
        <begin position="1041"/>
        <end position="1091"/>
    </location>
</feature>
<dbReference type="InterPro" id="IPR019787">
    <property type="entry name" value="Znf_PHD-finger"/>
</dbReference>
<dbReference type="InterPro" id="IPR019786">
    <property type="entry name" value="Zinc_finger_PHD-type_CS"/>
</dbReference>
<keyword evidence="4 13" id="KW-0863">Zinc-finger</keyword>
<feature type="region of interest" description="Disordered" evidence="16">
    <location>
        <begin position="909"/>
        <end position="937"/>
    </location>
</feature>
<dbReference type="GO" id="GO:0008623">
    <property type="term" value="C:CHRAC"/>
    <property type="evidence" value="ECO:0007669"/>
    <property type="project" value="TreeGrafter"/>
</dbReference>
<dbReference type="GO" id="GO:0000228">
    <property type="term" value="C:nuclear chromosome"/>
    <property type="evidence" value="ECO:0007669"/>
    <property type="project" value="TreeGrafter"/>
</dbReference>
<comment type="subcellular location">
    <subcellularLocation>
        <location evidence="1 14">Nucleus</location>
    </subcellularLocation>
</comment>
<dbReference type="PROSITE" id="PS50016">
    <property type="entry name" value="ZF_PHD_2"/>
    <property type="match status" value="2"/>
</dbReference>
<evidence type="ECO:0000259" key="18">
    <source>
        <dbReference type="PROSITE" id="PS50016"/>
    </source>
</evidence>
<dbReference type="InterPro" id="IPR036427">
    <property type="entry name" value="Bromodomain-like_sf"/>
</dbReference>
<dbReference type="InterPro" id="IPR013083">
    <property type="entry name" value="Znf_RING/FYVE/PHD"/>
</dbReference>
<dbReference type="Pfam" id="PF15613">
    <property type="entry name" value="WSD"/>
    <property type="match status" value="1"/>
</dbReference>
<feature type="domain" description="PHD-type" evidence="18">
    <location>
        <begin position="1156"/>
        <end position="1203"/>
    </location>
</feature>
<evidence type="ECO:0000313" key="22">
    <source>
        <dbReference type="Proteomes" id="UP001152799"/>
    </source>
</evidence>